<dbReference type="AlphaFoldDB" id="A0A4U8SX99"/>
<dbReference type="SUPFAM" id="SSF53448">
    <property type="entry name" value="Nucleotide-diphospho-sugar transferases"/>
    <property type="match status" value="1"/>
</dbReference>
<protein>
    <submittedName>
        <fullName evidence="1">Glycosyltransferase</fullName>
    </submittedName>
</protein>
<dbReference type="GO" id="GO:0016740">
    <property type="term" value="F:transferase activity"/>
    <property type="evidence" value="ECO:0007669"/>
    <property type="project" value="UniProtKB-KW"/>
</dbReference>
<dbReference type="Gene3D" id="3.90.550.10">
    <property type="entry name" value="Spore Coat Polysaccharide Biosynthesis Protein SpsA, Chain A"/>
    <property type="match status" value="1"/>
</dbReference>
<reference evidence="1 2" key="1">
    <citation type="journal article" date="2014" name="Genome Announc.">
        <title>Draft genome sequences of eight enterohepatic helicobacter species isolated from both laboratory and wild rodents.</title>
        <authorList>
            <person name="Sheh A."/>
            <person name="Shen Z."/>
            <person name="Fox J.G."/>
        </authorList>
    </citation>
    <scope>NUCLEOTIDE SEQUENCE [LARGE SCALE GENOMIC DNA]</scope>
    <source>
        <strain evidence="1 2">MIT 96-1001</strain>
    </source>
</reference>
<dbReference type="RefSeq" id="WP_052086401.1">
    <property type="nucleotide sequence ID" value="NZ_JRPE02000012.1"/>
</dbReference>
<sequence>MGERNLEVLINGDLVPIVLFTYNRPRHTKATLDALKANHLAPRAVLYIYQDGLKENATKEQRESVLITSNENSKYFKEITLIQRERNFGLADSIIDGVTNIINKYGTIIVLEDDIVVSPVFLDFMNAALNYYKDQPKVWSIAGWGYPITTQDLGDCYFWRIPHCWGWASWSDRWQHFKRDMSLDFKNSFNKSDIAYINLDGAADYFSHFTLNHKGKLKTWAIFNYLIAHKHNALTLCPSISYIHQIGFDGSGVHCGEEGNMLNPPSINTKFPIIFPKDIAESALALDRIRSFELVHKNTIPRRIRHKLVKVSTALQTKLSHLIVCRGGGIDYLLLLIQASYITMMKAGRHNDLCLPKCYPATLFQSP</sequence>
<evidence type="ECO:0000313" key="1">
    <source>
        <dbReference type="EMBL" id="TLD91589.1"/>
    </source>
</evidence>
<proteinExistence type="predicted"/>
<accession>A0A4U8SX99</accession>
<gene>
    <name evidence="1" type="ORF">LS74_008295</name>
</gene>
<evidence type="ECO:0000313" key="2">
    <source>
        <dbReference type="Proteomes" id="UP000029921"/>
    </source>
</evidence>
<name>A0A4U8SX99_9HELI</name>
<keyword evidence="2" id="KW-1185">Reference proteome</keyword>
<dbReference type="EMBL" id="JRPE02000012">
    <property type="protein sequence ID" value="TLD91589.1"/>
    <property type="molecule type" value="Genomic_DNA"/>
</dbReference>
<comment type="caution">
    <text evidence="1">The sequence shown here is derived from an EMBL/GenBank/DDBJ whole genome shotgun (WGS) entry which is preliminary data.</text>
</comment>
<organism evidence="1 2">
    <name type="scientific">Helicobacter magdeburgensis</name>
    <dbReference type="NCBI Taxonomy" id="471858"/>
    <lineage>
        <taxon>Bacteria</taxon>
        <taxon>Pseudomonadati</taxon>
        <taxon>Campylobacterota</taxon>
        <taxon>Epsilonproteobacteria</taxon>
        <taxon>Campylobacterales</taxon>
        <taxon>Helicobacteraceae</taxon>
        <taxon>Helicobacter</taxon>
    </lineage>
</organism>
<dbReference type="Proteomes" id="UP000029921">
    <property type="component" value="Unassembled WGS sequence"/>
</dbReference>
<dbReference type="InterPro" id="IPR029044">
    <property type="entry name" value="Nucleotide-diphossugar_trans"/>
</dbReference>